<dbReference type="CDD" id="cd00051">
    <property type="entry name" value="EFh"/>
    <property type="match status" value="1"/>
</dbReference>
<sequence length="195" mass="22390">MATAASAARMAAAASAAGLPQLQRKRLQVTKDVVPPGLRCLDYWQIMDYWKIFDKNGDGLMDKNEFYFLMNRMNSDPVETDLSDQMFDCVDVDRSGEIDCEDGGFLSWIFQMYAPYSGGLRERLGDMNPAQVVDYFRRIDTNGNGELDKSEFWTFITRFCPEAHLTAREASDLFDVIDKDRRLWGDRRHRVCQVG</sequence>
<evidence type="ECO:0000259" key="2">
    <source>
        <dbReference type="PROSITE" id="PS50222"/>
    </source>
</evidence>
<keyword evidence="1" id="KW-0106">Calcium</keyword>
<dbReference type="Gene3D" id="1.10.238.10">
    <property type="entry name" value="EF-hand"/>
    <property type="match status" value="2"/>
</dbReference>
<dbReference type="Pfam" id="PF13202">
    <property type="entry name" value="EF-hand_5"/>
    <property type="match status" value="3"/>
</dbReference>
<dbReference type="PROSITE" id="PS50222">
    <property type="entry name" value="EF_HAND_2"/>
    <property type="match status" value="2"/>
</dbReference>
<dbReference type="InterPro" id="IPR011992">
    <property type="entry name" value="EF-hand-dom_pair"/>
</dbReference>
<evidence type="ECO:0000313" key="4">
    <source>
        <dbReference type="Proteomes" id="UP001189429"/>
    </source>
</evidence>
<dbReference type="EMBL" id="CAUYUJ010018587">
    <property type="protein sequence ID" value="CAK0884788.1"/>
    <property type="molecule type" value="Genomic_DNA"/>
</dbReference>
<feature type="non-terminal residue" evidence="3">
    <location>
        <position position="195"/>
    </location>
</feature>
<organism evidence="3 4">
    <name type="scientific">Prorocentrum cordatum</name>
    <dbReference type="NCBI Taxonomy" id="2364126"/>
    <lineage>
        <taxon>Eukaryota</taxon>
        <taxon>Sar</taxon>
        <taxon>Alveolata</taxon>
        <taxon>Dinophyceae</taxon>
        <taxon>Prorocentrales</taxon>
        <taxon>Prorocentraceae</taxon>
        <taxon>Prorocentrum</taxon>
    </lineage>
</organism>
<dbReference type="InterPro" id="IPR018247">
    <property type="entry name" value="EF_Hand_1_Ca_BS"/>
</dbReference>
<gene>
    <name evidence="3" type="ORF">PCOR1329_LOCUS66588</name>
</gene>
<feature type="domain" description="EF-hand" evidence="2">
    <location>
        <begin position="127"/>
        <end position="162"/>
    </location>
</feature>
<protein>
    <recommendedName>
        <fullName evidence="2">EF-hand domain-containing protein</fullName>
    </recommendedName>
</protein>
<reference evidence="3" key="1">
    <citation type="submission" date="2023-10" db="EMBL/GenBank/DDBJ databases">
        <authorList>
            <person name="Chen Y."/>
            <person name="Shah S."/>
            <person name="Dougan E. K."/>
            <person name="Thang M."/>
            <person name="Chan C."/>
        </authorList>
    </citation>
    <scope>NUCLEOTIDE SEQUENCE [LARGE SCALE GENOMIC DNA]</scope>
</reference>
<feature type="domain" description="EF-hand" evidence="2">
    <location>
        <begin position="45"/>
        <end position="76"/>
    </location>
</feature>
<evidence type="ECO:0000256" key="1">
    <source>
        <dbReference type="ARBA" id="ARBA00022837"/>
    </source>
</evidence>
<dbReference type="InterPro" id="IPR002048">
    <property type="entry name" value="EF_hand_dom"/>
</dbReference>
<comment type="caution">
    <text evidence="3">The sequence shown here is derived from an EMBL/GenBank/DDBJ whole genome shotgun (WGS) entry which is preliminary data.</text>
</comment>
<accession>A0ABN9WH92</accession>
<dbReference type="SMART" id="SM00054">
    <property type="entry name" value="EFh"/>
    <property type="match status" value="3"/>
</dbReference>
<proteinExistence type="predicted"/>
<dbReference type="Proteomes" id="UP001189429">
    <property type="component" value="Unassembled WGS sequence"/>
</dbReference>
<dbReference type="PROSITE" id="PS00018">
    <property type="entry name" value="EF_HAND_1"/>
    <property type="match status" value="2"/>
</dbReference>
<evidence type="ECO:0000313" key="3">
    <source>
        <dbReference type="EMBL" id="CAK0884788.1"/>
    </source>
</evidence>
<dbReference type="SUPFAM" id="SSF47473">
    <property type="entry name" value="EF-hand"/>
    <property type="match status" value="1"/>
</dbReference>
<name>A0ABN9WH92_9DINO</name>
<keyword evidence="4" id="KW-1185">Reference proteome</keyword>